<name>T0ZYT7_9ZZZZ</name>
<evidence type="ECO:0000256" key="2">
    <source>
        <dbReference type="ARBA" id="ARBA00022741"/>
    </source>
</evidence>
<dbReference type="PROSITE" id="PS01215">
    <property type="entry name" value="MRP"/>
    <property type="match status" value="1"/>
</dbReference>
<dbReference type="PANTHER" id="PTHR42961">
    <property type="entry name" value="IRON-SULFUR PROTEIN NUBPL"/>
    <property type="match status" value="1"/>
</dbReference>
<dbReference type="GO" id="GO:0016226">
    <property type="term" value="P:iron-sulfur cluster assembly"/>
    <property type="evidence" value="ECO:0007669"/>
    <property type="project" value="InterPro"/>
</dbReference>
<dbReference type="InterPro" id="IPR033756">
    <property type="entry name" value="YlxH/NBP35"/>
</dbReference>
<dbReference type="Pfam" id="PF10609">
    <property type="entry name" value="ParA"/>
    <property type="match status" value="1"/>
</dbReference>
<reference evidence="6" key="2">
    <citation type="journal article" date="2014" name="ISME J.">
        <title>Microbial stratification in low pH oxic and suboxic macroscopic growths along an acid mine drainage.</title>
        <authorList>
            <person name="Mendez-Garcia C."/>
            <person name="Mesa V."/>
            <person name="Sprenger R.R."/>
            <person name="Richter M."/>
            <person name="Diez M.S."/>
            <person name="Solano J."/>
            <person name="Bargiela R."/>
            <person name="Golyshina O.V."/>
            <person name="Manteca A."/>
            <person name="Ramos J.L."/>
            <person name="Gallego J.R."/>
            <person name="Llorente I."/>
            <person name="Martins Dos Santos V.A."/>
            <person name="Jensen O.N."/>
            <person name="Pelaez A.I."/>
            <person name="Sanchez J."/>
            <person name="Ferrer M."/>
        </authorList>
    </citation>
    <scope>NUCLEOTIDE SEQUENCE</scope>
</reference>
<keyword evidence="3" id="KW-0067">ATP-binding</keyword>
<dbReference type="AlphaFoldDB" id="T0ZYT7"/>
<dbReference type="GO" id="GO:0046872">
    <property type="term" value="F:metal ion binding"/>
    <property type="evidence" value="ECO:0007669"/>
    <property type="project" value="UniProtKB-KW"/>
</dbReference>
<dbReference type="InterPro" id="IPR027417">
    <property type="entry name" value="P-loop_NTPase"/>
</dbReference>
<evidence type="ECO:0000313" key="6">
    <source>
        <dbReference type="EMBL" id="EQD53386.1"/>
    </source>
</evidence>
<protein>
    <submittedName>
        <fullName evidence="6">ATPase-like, ParA/MinD</fullName>
    </submittedName>
</protein>
<sequence length="285" mass="30177">MPGGALQRLPKGNVTTVLAVGSGKGGVGKSSITALLAGELARRGSSVGLLDADITGPSLPKLLGLHGPLSDHGEGIEPARTEGGMKVVSSQFLVEESTTPVIWRGPLVTRLIMQFFGGVNWGTLDYLLLDMPPGTSDVPLTVFQTVPLDGMVFVTTPQELSGLIVKKAMNMARELRIPLLGLVENMGTARCPHCGETFRLYGPSRGPALAQEFDTPFLGELPVDPNLSELADQGRIDTYRSPELTGVTDQLLRSLEEARSRTLTVLRPAAEAPTARAPPSGPPRP</sequence>
<dbReference type="GO" id="GO:0140663">
    <property type="term" value="F:ATP-dependent FeS chaperone activity"/>
    <property type="evidence" value="ECO:0007669"/>
    <property type="project" value="InterPro"/>
</dbReference>
<dbReference type="FunFam" id="3.40.50.300:FF:001119">
    <property type="entry name" value="Iron-sulfur cluster carrier protein"/>
    <property type="match status" value="1"/>
</dbReference>
<evidence type="ECO:0000256" key="1">
    <source>
        <dbReference type="ARBA" id="ARBA00022723"/>
    </source>
</evidence>
<keyword evidence="5" id="KW-0411">Iron-sulfur</keyword>
<keyword evidence="1" id="KW-0479">Metal-binding</keyword>
<reference evidence="6" key="1">
    <citation type="submission" date="2013-08" db="EMBL/GenBank/DDBJ databases">
        <authorList>
            <person name="Mendez C."/>
            <person name="Richter M."/>
            <person name="Ferrer M."/>
            <person name="Sanchez J."/>
        </authorList>
    </citation>
    <scope>NUCLEOTIDE SEQUENCE</scope>
</reference>
<dbReference type="PANTHER" id="PTHR42961:SF2">
    <property type="entry name" value="IRON-SULFUR PROTEIN NUBPL"/>
    <property type="match status" value="1"/>
</dbReference>
<dbReference type="InterPro" id="IPR019591">
    <property type="entry name" value="Mrp/NBP35_ATP-bd"/>
</dbReference>
<dbReference type="Gene3D" id="3.40.50.300">
    <property type="entry name" value="P-loop containing nucleotide triphosphate hydrolases"/>
    <property type="match status" value="1"/>
</dbReference>
<evidence type="ECO:0000256" key="4">
    <source>
        <dbReference type="ARBA" id="ARBA00023004"/>
    </source>
</evidence>
<proteinExistence type="inferred from homology"/>
<dbReference type="SUPFAM" id="SSF52540">
    <property type="entry name" value="P-loop containing nucleoside triphosphate hydrolases"/>
    <property type="match status" value="1"/>
</dbReference>
<evidence type="ECO:0000256" key="3">
    <source>
        <dbReference type="ARBA" id="ARBA00022840"/>
    </source>
</evidence>
<dbReference type="InterPro" id="IPR000808">
    <property type="entry name" value="Mrp-like_CS"/>
</dbReference>
<keyword evidence="4" id="KW-0408">Iron</keyword>
<organism evidence="6">
    <name type="scientific">mine drainage metagenome</name>
    <dbReference type="NCBI Taxonomy" id="410659"/>
    <lineage>
        <taxon>unclassified sequences</taxon>
        <taxon>metagenomes</taxon>
        <taxon>ecological metagenomes</taxon>
    </lineage>
</organism>
<accession>T0ZYT7</accession>
<dbReference type="HAMAP" id="MF_02040">
    <property type="entry name" value="Mrp_NBP35"/>
    <property type="match status" value="1"/>
</dbReference>
<dbReference type="InterPro" id="IPR044304">
    <property type="entry name" value="NUBPL-like"/>
</dbReference>
<comment type="caution">
    <text evidence="6">The sequence shown here is derived from an EMBL/GenBank/DDBJ whole genome shotgun (WGS) entry which is preliminary data.</text>
</comment>
<keyword evidence="2" id="KW-0547">Nucleotide-binding</keyword>
<dbReference type="EMBL" id="AUZY01006745">
    <property type="protein sequence ID" value="EQD53386.1"/>
    <property type="molecule type" value="Genomic_DNA"/>
</dbReference>
<dbReference type="CDD" id="cd02037">
    <property type="entry name" value="Mrp_NBP35"/>
    <property type="match status" value="1"/>
</dbReference>
<gene>
    <name evidence="6" type="ORF">B1B_10288</name>
</gene>
<dbReference type="GO" id="GO:0005524">
    <property type="term" value="F:ATP binding"/>
    <property type="evidence" value="ECO:0007669"/>
    <property type="project" value="UniProtKB-KW"/>
</dbReference>
<evidence type="ECO:0000256" key="5">
    <source>
        <dbReference type="ARBA" id="ARBA00023014"/>
    </source>
</evidence>
<dbReference type="GO" id="GO:0051539">
    <property type="term" value="F:4 iron, 4 sulfur cluster binding"/>
    <property type="evidence" value="ECO:0007669"/>
    <property type="project" value="TreeGrafter"/>
</dbReference>